<reference evidence="4" key="1">
    <citation type="submission" date="2016-10" db="EMBL/GenBank/DDBJ databases">
        <authorList>
            <person name="Varghese N."/>
            <person name="Submissions S."/>
        </authorList>
    </citation>
    <scope>NUCLEOTIDE SEQUENCE [LARGE SCALE GENOMIC DNA]</scope>
    <source>
        <strain evidence="4">DUS833</strain>
    </source>
</reference>
<sequence>MFSSLIALLPEATQMRIARWRFQSVRETFYKETRLDIEKKGLRDVETLRERLETYENRNRKRNRIVWKVFTKVRERLVKGDSFSAAIRPFIPGDEYTLFDIADESTQRDAVVRGFELAEMAAFAKRTLSSQTALQVAYPTFLLVYLYGFCMMFGGMIYPQVVEIKPLEQWPDAGRLLYHIDTFAYDYWWLSTSVVVGTIAAYFYSLKRWVGPLRIRFDGFPLMWRNRRDMRAALLIVSLAGLFDSNLTLRAAINRVAHTADPWMRWHLTTMNKRLTQRPDQPMRALDTGIFSEMIVDTITDAAGRDQFEAAIKSLGRDSLGRVVEAVKRNARMTHYVLLGFAVVVFLTIGVGSYVVTGAVNMSGGIPVAGAQ</sequence>
<keyword evidence="4" id="KW-1185">Reference proteome</keyword>
<dbReference type="Proteomes" id="UP000199365">
    <property type="component" value="Unassembled WGS sequence"/>
</dbReference>
<dbReference type="EMBL" id="FNKX01000005">
    <property type="protein sequence ID" value="SDR62787.1"/>
    <property type="molecule type" value="Genomic_DNA"/>
</dbReference>
<evidence type="ECO:0000256" key="2">
    <source>
        <dbReference type="SAM" id="Phobius"/>
    </source>
</evidence>
<protein>
    <recommendedName>
        <fullName evidence="5">Type II secretory pathway, component PulF</fullName>
    </recommendedName>
</protein>
<feature type="coiled-coil region" evidence="1">
    <location>
        <begin position="38"/>
        <end position="65"/>
    </location>
</feature>
<dbReference type="STRING" id="157910.SAMN05445850_8429"/>
<feature type="transmembrane region" description="Helical" evidence="2">
    <location>
        <begin position="187"/>
        <end position="206"/>
    </location>
</feature>
<name>A0A1H1KL11_9BURK</name>
<dbReference type="PANTHER" id="PTHR30012:SF0">
    <property type="entry name" value="TYPE II SECRETION SYSTEM PROTEIN F-RELATED"/>
    <property type="match status" value="1"/>
</dbReference>
<keyword evidence="2" id="KW-0812">Transmembrane</keyword>
<evidence type="ECO:0000256" key="1">
    <source>
        <dbReference type="SAM" id="Coils"/>
    </source>
</evidence>
<accession>A0A1H1KL11</accession>
<dbReference type="InterPro" id="IPR003004">
    <property type="entry name" value="GspF/PilC"/>
</dbReference>
<dbReference type="AlphaFoldDB" id="A0A1H1KL11"/>
<gene>
    <name evidence="3" type="ORF">SAMN05445850_8429</name>
</gene>
<keyword evidence="2" id="KW-1133">Transmembrane helix</keyword>
<feature type="transmembrane region" description="Helical" evidence="2">
    <location>
        <begin position="136"/>
        <end position="158"/>
    </location>
</feature>
<keyword evidence="2" id="KW-0472">Membrane</keyword>
<keyword evidence="1" id="KW-0175">Coiled coil</keyword>
<dbReference type="PANTHER" id="PTHR30012">
    <property type="entry name" value="GENERAL SECRETION PATHWAY PROTEIN"/>
    <property type="match status" value="1"/>
</dbReference>
<organism evidence="3 4">
    <name type="scientific">Paraburkholderia tuberum</name>
    <dbReference type="NCBI Taxonomy" id="157910"/>
    <lineage>
        <taxon>Bacteria</taxon>
        <taxon>Pseudomonadati</taxon>
        <taxon>Pseudomonadota</taxon>
        <taxon>Betaproteobacteria</taxon>
        <taxon>Burkholderiales</taxon>
        <taxon>Burkholderiaceae</taxon>
        <taxon>Paraburkholderia</taxon>
    </lineage>
</organism>
<feature type="transmembrane region" description="Helical" evidence="2">
    <location>
        <begin position="336"/>
        <end position="356"/>
    </location>
</feature>
<proteinExistence type="predicted"/>
<evidence type="ECO:0000313" key="3">
    <source>
        <dbReference type="EMBL" id="SDR62787.1"/>
    </source>
</evidence>
<evidence type="ECO:0000313" key="4">
    <source>
        <dbReference type="Proteomes" id="UP000199365"/>
    </source>
</evidence>
<evidence type="ECO:0008006" key="5">
    <source>
        <dbReference type="Google" id="ProtNLM"/>
    </source>
</evidence>
<dbReference type="RefSeq" id="WP_090812791.1">
    <property type="nucleotide sequence ID" value="NZ_FNKX01000005.1"/>
</dbReference>